<dbReference type="PANTHER" id="PTHR40112:SF1">
    <property type="entry name" value="H2HPP ISOMERASE"/>
    <property type="match status" value="1"/>
</dbReference>
<dbReference type="InterPro" id="IPR014710">
    <property type="entry name" value="RmlC-like_jellyroll"/>
</dbReference>
<name>A0AAU7CD15_9BACT</name>
<dbReference type="Pfam" id="PF07883">
    <property type="entry name" value="Cupin_2"/>
    <property type="match status" value="1"/>
</dbReference>
<proteinExistence type="predicted"/>
<dbReference type="AlphaFoldDB" id="A0AAU7CD15"/>
<dbReference type="InterPro" id="IPR011051">
    <property type="entry name" value="RmlC_Cupin_sf"/>
</dbReference>
<dbReference type="CDD" id="cd02238">
    <property type="entry name" value="cupin_KdgF"/>
    <property type="match status" value="1"/>
</dbReference>
<dbReference type="RefSeq" id="WP_406695811.1">
    <property type="nucleotide sequence ID" value="NZ_CP155447.1"/>
</dbReference>
<evidence type="ECO:0000259" key="1">
    <source>
        <dbReference type="Pfam" id="PF07883"/>
    </source>
</evidence>
<dbReference type="Gene3D" id="2.60.120.10">
    <property type="entry name" value="Jelly Rolls"/>
    <property type="match status" value="1"/>
</dbReference>
<dbReference type="InterPro" id="IPR052535">
    <property type="entry name" value="Bacilysin_H2HPP_isomerase"/>
</dbReference>
<protein>
    <submittedName>
        <fullName evidence="2">Cupin domain-containing protein</fullName>
    </submittedName>
</protein>
<dbReference type="InterPro" id="IPR013096">
    <property type="entry name" value="Cupin_2"/>
</dbReference>
<feature type="domain" description="Cupin type-2" evidence="1">
    <location>
        <begin position="40"/>
        <end position="107"/>
    </location>
</feature>
<dbReference type="PANTHER" id="PTHR40112">
    <property type="entry name" value="H2HPP ISOMERASE"/>
    <property type="match status" value="1"/>
</dbReference>
<evidence type="ECO:0000313" key="2">
    <source>
        <dbReference type="EMBL" id="XBH03071.1"/>
    </source>
</evidence>
<sequence length="115" mass="12510">MSDPSSADPYFVPAGTGSRHQIFPGVEICTTPGERMMLSVVTFEAGSVVLDHSHPHEQMGMMVSGRLEFTIGDVTRILGPGDLWRIPGGIVHRVRALDGPAVALDVFHPIREDYL</sequence>
<reference evidence="2" key="1">
    <citation type="submission" date="2024-05" db="EMBL/GenBank/DDBJ databases">
        <title>Planctomycetes of the genus Singulisphaera possess chitinolytic capabilities.</title>
        <authorList>
            <person name="Ivanova A."/>
        </authorList>
    </citation>
    <scope>NUCLEOTIDE SEQUENCE</scope>
    <source>
        <strain evidence="2">Ch08T</strain>
    </source>
</reference>
<dbReference type="SUPFAM" id="SSF51182">
    <property type="entry name" value="RmlC-like cupins"/>
    <property type="match status" value="1"/>
</dbReference>
<organism evidence="2">
    <name type="scientific">Singulisphaera sp. Ch08</name>
    <dbReference type="NCBI Taxonomy" id="3120278"/>
    <lineage>
        <taxon>Bacteria</taxon>
        <taxon>Pseudomonadati</taxon>
        <taxon>Planctomycetota</taxon>
        <taxon>Planctomycetia</taxon>
        <taxon>Isosphaerales</taxon>
        <taxon>Isosphaeraceae</taxon>
        <taxon>Singulisphaera</taxon>
    </lineage>
</organism>
<dbReference type="EMBL" id="CP155447">
    <property type="protein sequence ID" value="XBH03071.1"/>
    <property type="molecule type" value="Genomic_DNA"/>
</dbReference>
<gene>
    <name evidence="2" type="ORF">V5E97_32905</name>
</gene>
<accession>A0AAU7CD15</accession>